<keyword evidence="3" id="KW-0812">Transmembrane</keyword>
<feature type="coiled-coil region" evidence="1">
    <location>
        <begin position="39"/>
        <end position="94"/>
    </location>
</feature>
<dbReference type="EMBL" id="DSWI01000009">
    <property type="protein sequence ID" value="HFG19685.1"/>
    <property type="molecule type" value="Genomic_DNA"/>
</dbReference>
<protein>
    <submittedName>
        <fullName evidence="5">M23 family peptidase</fullName>
    </submittedName>
</protein>
<keyword evidence="1" id="KW-0175">Coiled coil</keyword>
<sequence length="329" mass="35152">MAKTPHPLTSSVTLTVPLWMVAVLPVLLIALVLLGWSQSAGNRNQLAQLEAQARKLSLELEAEKSRNEAYSIEAVQLQQSLKVLESEINRLRARAGLPKVRLVPEPVQPTSVPGPASPTTPPKPENPPRGAGEPIELGNLLLSLRSQVGNFAAELEATAVALHNPLPPDPRPGRVVRRPPTRVPQTPLPDPAQLIPAGLPLLAETRLTSTFGYRSNPFGGGAYEFHNGVDFAAPEGTPVYATAAGTVSEMGWNPIFGLMVLVDHGNGLHTLYGHLSSTYVEKGQQVEQGRLIGAVGSTGRSTGPHLHYTVYRYGVAVDPLPYLGYGTVP</sequence>
<dbReference type="CDD" id="cd12797">
    <property type="entry name" value="M23_peptidase"/>
    <property type="match status" value="1"/>
</dbReference>
<feature type="transmembrane region" description="Helical" evidence="3">
    <location>
        <begin position="16"/>
        <end position="36"/>
    </location>
</feature>
<name>A0A7C3HYS6_MEIRU</name>
<dbReference type="InterPro" id="IPR016047">
    <property type="entry name" value="M23ase_b-sheet_dom"/>
</dbReference>
<evidence type="ECO:0000259" key="4">
    <source>
        <dbReference type="Pfam" id="PF01551"/>
    </source>
</evidence>
<feature type="compositionally biased region" description="Pro residues" evidence="2">
    <location>
        <begin position="115"/>
        <end position="127"/>
    </location>
</feature>
<dbReference type="PANTHER" id="PTHR21666">
    <property type="entry name" value="PEPTIDASE-RELATED"/>
    <property type="match status" value="1"/>
</dbReference>
<dbReference type="SUPFAM" id="SSF51261">
    <property type="entry name" value="Duplicated hybrid motif"/>
    <property type="match status" value="1"/>
</dbReference>
<dbReference type="PANTHER" id="PTHR21666:SF270">
    <property type="entry name" value="MUREIN HYDROLASE ACTIVATOR ENVC"/>
    <property type="match status" value="1"/>
</dbReference>
<gene>
    <name evidence="5" type="ORF">ENS82_03050</name>
</gene>
<feature type="domain" description="M23ase beta-sheet core" evidence="4">
    <location>
        <begin position="225"/>
        <end position="319"/>
    </location>
</feature>
<accession>A0A7C3HYS6</accession>
<feature type="region of interest" description="Disordered" evidence="2">
    <location>
        <begin position="102"/>
        <end position="134"/>
    </location>
</feature>
<evidence type="ECO:0000256" key="2">
    <source>
        <dbReference type="SAM" id="MobiDB-lite"/>
    </source>
</evidence>
<evidence type="ECO:0000256" key="1">
    <source>
        <dbReference type="SAM" id="Coils"/>
    </source>
</evidence>
<dbReference type="Gene3D" id="2.70.70.10">
    <property type="entry name" value="Glucose Permease (Domain IIA)"/>
    <property type="match status" value="1"/>
</dbReference>
<dbReference type="Pfam" id="PF01551">
    <property type="entry name" value="Peptidase_M23"/>
    <property type="match status" value="1"/>
</dbReference>
<dbReference type="GO" id="GO:0004222">
    <property type="term" value="F:metalloendopeptidase activity"/>
    <property type="evidence" value="ECO:0007669"/>
    <property type="project" value="TreeGrafter"/>
</dbReference>
<keyword evidence="3" id="KW-1133">Transmembrane helix</keyword>
<evidence type="ECO:0000313" key="5">
    <source>
        <dbReference type="EMBL" id="HFG19685.1"/>
    </source>
</evidence>
<reference evidence="5" key="1">
    <citation type="journal article" date="2020" name="mSystems">
        <title>Genome- and Community-Level Interaction Insights into Carbon Utilization and Element Cycling Functions of Hydrothermarchaeota in Hydrothermal Sediment.</title>
        <authorList>
            <person name="Zhou Z."/>
            <person name="Liu Y."/>
            <person name="Xu W."/>
            <person name="Pan J."/>
            <person name="Luo Z.H."/>
            <person name="Li M."/>
        </authorList>
    </citation>
    <scope>NUCLEOTIDE SEQUENCE [LARGE SCALE GENOMIC DNA]</scope>
    <source>
        <strain evidence="5">SpSt-524</strain>
    </source>
</reference>
<dbReference type="InterPro" id="IPR011055">
    <property type="entry name" value="Dup_hybrid_motif"/>
</dbReference>
<organism evidence="5">
    <name type="scientific">Meiothermus ruber</name>
    <dbReference type="NCBI Taxonomy" id="277"/>
    <lineage>
        <taxon>Bacteria</taxon>
        <taxon>Thermotogati</taxon>
        <taxon>Deinococcota</taxon>
        <taxon>Deinococci</taxon>
        <taxon>Thermales</taxon>
        <taxon>Thermaceae</taxon>
        <taxon>Meiothermus</taxon>
    </lineage>
</organism>
<evidence type="ECO:0000256" key="3">
    <source>
        <dbReference type="SAM" id="Phobius"/>
    </source>
</evidence>
<proteinExistence type="predicted"/>
<dbReference type="AlphaFoldDB" id="A0A7C3HYS6"/>
<keyword evidence="3" id="KW-0472">Membrane</keyword>
<dbReference type="InterPro" id="IPR050570">
    <property type="entry name" value="Cell_wall_metabolism_enzyme"/>
</dbReference>
<comment type="caution">
    <text evidence="5">The sequence shown here is derived from an EMBL/GenBank/DDBJ whole genome shotgun (WGS) entry which is preliminary data.</text>
</comment>